<keyword evidence="1" id="KW-0472">Membrane</keyword>
<name>A0A1B9ABT1_9BACI</name>
<evidence type="ECO:0008006" key="4">
    <source>
        <dbReference type="Google" id="ProtNLM"/>
    </source>
</evidence>
<dbReference type="Proteomes" id="UP000092578">
    <property type="component" value="Unassembled WGS sequence"/>
</dbReference>
<evidence type="ECO:0000256" key="1">
    <source>
        <dbReference type="SAM" id="Phobius"/>
    </source>
</evidence>
<proteinExistence type="predicted"/>
<feature type="transmembrane region" description="Helical" evidence="1">
    <location>
        <begin position="12"/>
        <end position="33"/>
    </location>
</feature>
<keyword evidence="3" id="KW-1185">Reference proteome</keyword>
<evidence type="ECO:0000313" key="2">
    <source>
        <dbReference type="EMBL" id="OCA81261.1"/>
    </source>
</evidence>
<reference evidence="3" key="1">
    <citation type="submission" date="2016-05" db="EMBL/GenBank/DDBJ databases">
        <authorList>
            <person name="Liu B."/>
            <person name="Wang J."/>
            <person name="Zhu Y."/>
            <person name="Liu G."/>
            <person name="Chen Q."/>
            <person name="Chen Z."/>
            <person name="Lan J."/>
            <person name="Che J."/>
            <person name="Ge C."/>
            <person name="Shi H."/>
            <person name="Pan Z."/>
            <person name="Liu X."/>
        </authorList>
    </citation>
    <scope>NUCLEOTIDE SEQUENCE [LARGE SCALE GENOMIC DNA]</scope>
    <source>
        <strain evidence="3">FJAT-27215</strain>
    </source>
</reference>
<comment type="caution">
    <text evidence="2">The sequence shown here is derived from an EMBL/GenBank/DDBJ whole genome shotgun (WGS) entry which is preliminary data.</text>
</comment>
<feature type="transmembrane region" description="Helical" evidence="1">
    <location>
        <begin position="39"/>
        <end position="61"/>
    </location>
</feature>
<organism evidence="2 3">
    <name type="scientific">Pseudobacillus wudalianchiensis</name>
    <dbReference type="NCBI Taxonomy" id="1743143"/>
    <lineage>
        <taxon>Bacteria</taxon>
        <taxon>Bacillati</taxon>
        <taxon>Bacillota</taxon>
        <taxon>Bacilli</taxon>
        <taxon>Bacillales</taxon>
        <taxon>Bacillaceae</taxon>
        <taxon>Pseudobacillus</taxon>
    </lineage>
</organism>
<keyword evidence="1" id="KW-0812">Transmembrane</keyword>
<accession>A0A1B9ABT1</accession>
<sequence length="88" mass="10078">MGRFFKKKSLKPFIIIRFLLTVITGSLLALGLIHHLDSFFFRIICFAIEIGSMIDGIEYFIQGSSKKVYLIDGVLVIVWLALGFQFFD</sequence>
<evidence type="ECO:0000313" key="3">
    <source>
        <dbReference type="Proteomes" id="UP000092578"/>
    </source>
</evidence>
<gene>
    <name evidence="2" type="ORF">A8F95_15990</name>
</gene>
<protein>
    <recommendedName>
        <fullName evidence="4">DUF2809 domain-containing protein</fullName>
    </recommendedName>
</protein>
<keyword evidence="1" id="KW-1133">Transmembrane helix</keyword>
<feature type="transmembrane region" description="Helical" evidence="1">
    <location>
        <begin position="68"/>
        <end position="87"/>
    </location>
</feature>
<dbReference type="AlphaFoldDB" id="A0A1B9ABT1"/>
<dbReference type="EMBL" id="MAYT01000031">
    <property type="protein sequence ID" value="OCA81261.1"/>
    <property type="molecule type" value="Genomic_DNA"/>
</dbReference>